<name>A0ACC0Q1I4_RHOML</name>
<protein>
    <submittedName>
        <fullName evidence="1">Uncharacterized protein</fullName>
    </submittedName>
</protein>
<evidence type="ECO:0000313" key="1">
    <source>
        <dbReference type="EMBL" id="KAI8571294.1"/>
    </source>
</evidence>
<dbReference type="Proteomes" id="UP001062846">
    <property type="component" value="Chromosome 1"/>
</dbReference>
<proteinExistence type="predicted"/>
<gene>
    <name evidence="1" type="ORF">RHMOL_Rhmol01G0108200</name>
</gene>
<accession>A0ACC0Q1I4</accession>
<dbReference type="EMBL" id="CM046388">
    <property type="protein sequence ID" value="KAI8571294.1"/>
    <property type="molecule type" value="Genomic_DNA"/>
</dbReference>
<reference evidence="1" key="1">
    <citation type="submission" date="2022-02" db="EMBL/GenBank/DDBJ databases">
        <title>Plant Genome Project.</title>
        <authorList>
            <person name="Zhang R.-G."/>
        </authorList>
    </citation>
    <scope>NUCLEOTIDE SEQUENCE</scope>
    <source>
        <strain evidence="1">AT1</strain>
    </source>
</reference>
<comment type="caution">
    <text evidence="1">The sequence shown here is derived from an EMBL/GenBank/DDBJ whole genome shotgun (WGS) entry which is preliminary data.</text>
</comment>
<sequence length="119" mass="13249">MRGFFFSKVVSISRHDSMFTVCVALSMDPSFLPPPKLVIFEGMGSPSDLVEYTYETLDSITGGFSAENKIGSTKYGELFRGEIDQGMETQEVLVKIFVHPSSVGKCPRFSARPDLRQSR</sequence>
<keyword evidence="2" id="KW-1185">Reference proteome</keyword>
<organism evidence="1 2">
    <name type="scientific">Rhododendron molle</name>
    <name type="common">Chinese azalea</name>
    <name type="synonym">Azalea mollis</name>
    <dbReference type="NCBI Taxonomy" id="49168"/>
    <lineage>
        <taxon>Eukaryota</taxon>
        <taxon>Viridiplantae</taxon>
        <taxon>Streptophyta</taxon>
        <taxon>Embryophyta</taxon>
        <taxon>Tracheophyta</taxon>
        <taxon>Spermatophyta</taxon>
        <taxon>Magnoliopsida</taxon>
        <taxon>eudicotyledons</taxon>
        <taxon>Gunneridae</taxon>
        <taxon>Pentapetalae</taxon>
        <taxon>asterids</taxon>
        <taxon>Ericales</taxon>
        <taxon>Ericaceae</taxon>
        <taxon>Ericoideae</taxon>
        <taxon>Rhodoreae</taxon>
        <taxon>Rhododendron</taxon>
    </lineage>
</organism>
<evidence type="ECO:0000313" key="2">
    <source>
        <dbReference type="Proteomes" id="UP001062846"/>
    </source>
</evidence>